<organism evidence="1 2">
    <name type="scientific">Segatella buccae ATCC 33574</name>
    <dbReference type="NCBI Taxonomy" id="873513"/>
    <lineage>
        <taxon>Bacteria</taxon>
        <taxon>Pseudomonadati</taxon>
        <taxon>Bacteroidota</taxon>
        <taxon>Bacteroidia</taxon>
        <taxon>Bacteroidales</taxon>
        <taxon>Prevotellaceae</taxon>
        <taxon>Segatella</taxon>
    </lineage>
</organism>
<sequence length="135" mass="15105">MVVVATTKVQIFKQITTVDTPHAASGLLLLLPPKVQIFKQITTKKQPAICQIQLLLLPQRYKFSSKSQHHLTDGVLLLVVVATTKVQIFKQITTPGLLDPLRDGLLLAQKYTNNSINPNLRIHILSKRMVAVPMY</sequence>
<reference evidence="1 2" key="1">
    <citation type="submission" date="2010-10" db="EMBL/GenBank/DDBJ databases">
        <authorList>
            <person name="Muzny D."/>
            <person name="Qin X."/>
            <person name="Deng J."/>
            <person name="Jiang H."/>
            <person name="Liu Y."/>
            <person name="Qu J."/>
            <person name="Song X.-Z."/>
            <person name="Zhang L."/>
            <person name="Thornton R."/>
            <person name="Coyle M."/>
            <person name="Francisco L."/>
            <person name="Jackson L."/>
            <person name="Javaid M."/>
            <person name="Korchina V."/>
            <person name="Kovar C."/>
            <person name="Mata R."/>
            <person name="Mathew T."/>
            <person name="Ngo R."/>
            <person name="Nguyen L."/>
            <person name="Nguyen N."/>
            <person name="Okwuonu G."/>
            <person name="Ongeri F."/>
            <person name="Pham C."/>
            <person name="Simmons D."/>
            <person name="Wilczek-Boney K."/>
            <person name="Hale W."/>
            <person name="Jakkamsetti A."/>
            <person name="Pham P."/>
            <person name="Ruth R."/>
            <person name="San Lucas F."/>
            <person name="Warren J."/>
            <person name="Zhang J."/>
            <person name="Zhao Z."/>
            <person name="Zhou C."/>
            <person name="Zhu D."/>
            <person name="Lee S."/>
            <person name="Bess C."/>
            <person name="Blankenburg K."/>
            <person name="Forbes L."/>
            <person name="Fu Q."/>
            <person name="Gubbala S."/>
            <person name="Hirani K."/>
            <person name="Jayaseelan J.C."/>
            <person name="Lara F."/>
            <person name="Munidasa M."/>
            <person name="Palculict T."/>
            <person name="Patil S."/>
            <person name="Pu L.-L."/>
            <person name="Saada N."/>
            <person name="Tang L."/>
            <person name="Weissenberger G."/>
            <person name="Zhu Y."/>
            <person name="Hemphill L."/>
            <person name="Shang Y."/>
            <person name="Youmans B."/>
            <person name="Ayvaz T."/>
            <person name="Ross M."/>
            <person name="Santibanez J."/>
            <person name="Aqrawi P."/>
            <person name="Gross S."/>
            <person name="Joshi V."/>
            <person name="Fowler G."/>
            <person name="Nazareth L."/>
            <person name="Reid J."/>
            <person name="Worley K."/>
            <person name="Petrosino J."/>
            <person name="Highlander S."/>
            <person name="Gibbs R."/>
        </authorList>
    </citation>
    <scope>NUCLEOTIDE SEQUENCE [LARGE SCALE GENOMIC DNA]</scope>
    <source>
        <strain evidence="1 2">ATCC 33574</strain>
    </source>
</reference>
<proteinExistence type="predicted"/>
<evidence type="ECO:0000313" key="2">
    <source>
        <dbReference type="Proteomes" id="UP000003112"/>
    </source>
</evidence>
<protein>
    <submittedName>
        <fullName evidence="1">Uncharacterized protein</fullName>
    </submittedName>
</protein>
<name>E6K6W8_9BACT</name>
<dbReference type="HOGENOM" id="CLU_1883866_0_0_10"/>
<comment type="caution">
    <text evidence="1">The sequence shown here is derived from an EMBL/GenBank/DDBJ whole genome shotgun (WGS) entry which is preliminary data.</text>
</comment>
<keyword evidence="2" id="KW-1185">Reference proteome</keyword>
<dbReference type="AlphaFoldDB" id="E6K6W8"/>
<evidence type="ECO:0000313" key="1">
    <source>
        <dbReference type="EMBL" id="EFU30798.1"/>
    </source>
</evidence>
<dbReference type="Proteomes" id="UP000003112">
    <property type="component" value="Unassembled WGS sequence"/>
</dbReference>
<accession>E6K6W8</accession>
<dbReference type="EMBL" id="AEPD01000026">
    <property type="protein sequence ID" value="EFU30798.1"/>
    <property type="molecule type" value="Genomic_DNA"/>
</dbReference>
<gene>
    <name evidence="1" type="ORF">HMPREF6485_1367</name>
</gene>